<proteinExistence type="inferred from homology"/>
<evidence type="ECO:0000256" key="1">
    <source>
        <dbReference type="ARBA" id="ARBA00001933"/>
    </source>
</evidence>
<gene>
    <name evidence="4" type="ORF">L2764_18210</name>
</gene>
<dbReference type="InterPro" id="IPR027278">
    <property type="entry name" value="ACCD_DCysDesulf"/>
</dbReference>
<evidence type="ECO:0000313" key="4">
    <source>
        <dbReference type="EMBL" id="MCL1126364.1"/>
    </source>
</evidence>
<evidence type="ECO:0000256" key="3">
    <source>
        <dbReference type="ARBA" id="ARBA00022898"/>
    </source>
</evidence>
<evidence type="ECO:0000313" key="5">
    <source>
        <dbReference type="Proteomes" id="UP001203423"/>
    </source>
</evidence>
<keyword evidence="5" id="KW-1185">Reference proteome</keyword>
<comment type="caution">
    <text evidence="4">The sequence shown here is derived from an EMBL/GenBank/DDBJ whole genome shotgun (WGS) entry which is preliminary data.</text>
</comment>
<reference evidence="4 5" key="1">
    <citation type="submission" date="2022-01" db="EMBL/GenBank/DDBJ databases">
        <title>Whole genome-based taxonomy of the Shewanellaceae.</title>
        <authorList>
            <person name="Martin-Rodriguez A.J."/>
        </authorList>
    </citation>
    <scope>NUCLEOTIDE SEQUENCE [LARGE SCALE GENOMIC DNA]</scope>
    <source>
        <strain evidence="4 5">DSM 17177</strain>
    </source>
</reference>
<dbReference type="EMBL" id="JAKIKS010000084">
    <property type="protein sequence ID" value="MCL1126364.1"/>
    <property type="molecule type" value="Genomic_DNA"/>
</dbReference>
<comment type="cofactor">
    <cofactor evidence="1">
        <name>pyridoxal 5'-phosphate</name>
        <dbReference type="ChEBI" id="CHEBI:597326"/>
    </cofactor>
</comment>
<dbReference type="Gene3D" id="3.40.50.1100">
    <property type="match status" value="2"/>
</dbReference>
<keyword evidence="3" id="KW-0663">Pyridoxal phosphate</keyword>
<dbReference type="PIRSF" id="PIRSF006278">
    <property type="entry name" value="ACCD_DCysDesulf"/>
    <property type="match status" value="1"/>
</dbReference>
<sequence>MKLNSTPVERIDFCGYPVFVKRDDMLHPEFSGNKARKFRFFLDNDFPYVRRLISFGSPQSNALYSLSALAKMKGWQFDYYVDHIADQVLKSTQGNFVGACINGANVINLSQVADRRERSCSAYIDDLVSKDDDSVLVIPEGGRCEYAQYGISQLGEEILIWMRAQQLNELWVFLPSGTGTTALYLASFFKKKGHSVHVMTCAAVGGSDYLKQQFSQLVSNTCFHPNVIEVPKKFHFGQLYRPFYEMWKRLNDTGIEFDLLYDPLGWIVLESYLLQNDLLQHKCQKKPSRPILYIHQGGLLGNASMLPRYQRKFG</sequence>
<evidence type="ECO:0000256" key="2">
    <source>
        <dbReference type="ARBA" id="ARBA00008639"/>
    </source>
</evidence>
<dbReference type="Proteomes" id="UP001203423">
    <property type="component" value="Unassembled WGS sequence"/>
</dbReference>
<dbReference type="InterPro" id="IPR036052">
    <property type="entry name" value="TrpB-like_PALP_sf"/>
</dbReference>
<name>A0ABT0LF90_9GAMM</name>
<dbReference type="PANTHER" id="PTHR43780">
    <property type="entry name" value="1-AMINOCYCLOPROPANE-1-CARBOXYLATE DEAMINASE-RELATED"/>
    <property type="match status" value="1"/>
</dbReference>
<organism evidence="4 5">
    <name type="scientific">Shewanella surugensis</name>
    <dbReference type="NCBI Taxonomy" id="212020"/>
    <lineage>
        <taxon>Bacteria</taxon>
        <taxon>Pseudomonadati</taxon>
        <taxon>Pseudomonadota</taxon>
        <taxon>Gammaproteobacteria</taxon>
        <taxon>Alteromonadales</taxon>
        <taxon>Shewanellaceae</taxon>
        <taxon>Shewanella</taxon>
    </lineage>
</organism>
<dbReference type="RefSeq" id="WP_248941752.1">
    <property type="nucleotide sequence ID" value="NZ_JAKIKS010000084.1"/>
</dbReference>
<dbReference type="SUPFAM" id="SSF53686">
    <property type="entry name" value="Tryptophan synthase beta subunit-like PLP-dependent enzymes"/>
    <property type="match status" value="1"/>
</dbReference>
<protein>
    <submittedName>
        <fullName evidence="4">1-aminocyclopropane-1-carboxylate deaminase/D-cysteine desulfhydrase</fullName>
    </submittedName>
</protein>
<comment type="similarity">
    <text evidence="2">Belongs to the ACC deaminase/D-cysteine desulfhydrase family.</text>
</comment>
<accession>A0ABT0LF90</accession>
<dbReference type="PANTHER" id="PTHR43780:SF2">
    <property type="entry name" value="1-AMINOCYCLOPROPANE-1-CARBOXYLATE DEAMINASE-RELATED"/>
    <property type="match status" value="1"/>
</dbReference>